<proteinExistence type="predicted"/>
<dbReference type="InterPro" id="IPR035903">
    <property type="entry name" value="HesB-like_dom_sf"/>
</dbReference>
<dbReference type="PANTHER" id="PTHR43011:SF1">
    <property type="entry name" value="IRON-SULFUR CLUSTER ASSEMBLY 2 HOMOLOG, MITOCHONDRIAL"/>
    <property type="match status" value="1"/>
</dbReference>
<comment type="caution">
    <text evidence="2">The sequence shown here is derived from an EMBL/GenBank/DDBJ whole genome shotgun (WGS) entry which is preliminary data.</text>
</comment>
<evidence type="ECO:0000313" key="3">
    <source>
        <dbReference type="Proteomes" id="UP000282957"/>
    </source>
</evidence>
<accession>A0A437MEA8</accession>
<dbReference type="GO" id="GO:0016226">
    <property type="term" value="P:iron-sulfur cluster assembly"/>
    <property type="evidence" value="ECO:0007669"/>
    <property type="project" value="InterPro"/>
</dbReference>
<dbReference type="GO" id="GO:0051537">
    <property type="term" value="F:2 iron, 2 sulfur cluster binding"/>
    <property type="evidence" value="ECO:0007669"/>
    <property type="project" value="TreeGrafter"/>
</dbReference>
<dbReference type="NCBIfam" id="TIGR00049">
    <property type="entry name" value="iron-sulfur cluster assembly accessory protein"/>
    <property type="match status" value="1"/>
</dbReference>
<dbReference type="OrthoDB" id="9801228at2"/>
<dbReference type="EMBL" id="SACL01000004">
    <property type="protein sequence ID" value="RVT96013.1"/>
    <property type="molecule type" value="Genomic_DNA"/>
</dbReference>
<dbReference type="FunFam" id="2.60.300.12:FF:000013">
    <property type="entry name" value="Iron-sulfur assembly protein 2"/>
    <property type="match status" value="1"/>
</dbReference>
<protein>
    <submittedName>
        <fullName evidence="2">Iron-sulfur cluster assembly accessory protein</fullName>
    </submittedName>
</protein>
<dbReference type="SUPFAM" id="SSF89360">
    <property type="entry name" value="HesB-like domain"/>
    <property type="match status" value="1"/>
</dbReference>
<dbReference type="Proteomes" id="UP000282957">
    <property type="component" value="Unassembled WGS sequence"/>
</dbReference>
<keyword evidence="3" id="KW-1185">Reference proteome</keyword>
<gene>
    <name evidence="2" type="ORF">EOD42_12860</name>
</gene>
<dbReference type="GO" id="GO:0005506">
    <property type="term" value="F:iron ion binding"/>
    <property type="evidence" value="ECO:0007669"/>
    <property type="project" value="TreeGrafter"/>
</dbReference>
<feature type="domain" description="Core" evidence="1">
    <location>
        <begin position="7"/>
        <end position="105"/>
    </location>
</feature>
<sequence>MTDRFLVTPRAAAEISSIATRQGQPGAALRVAVEAGGCSGMRYDFGLAEASEPDDLVVEQDGVRVLVDSTSLEFLEGATLDWHDSLMGSHFKVVNPQAASGCGCGVSFAV</sequence>
<dbReference type="RefSeq" id="WP_127787947.1">
    <property type="nucleotide sequence ID" value="NZ_SACL01000004.1"/>
</dbReference>
<evidence type="ECO:0000313" key="2">
    <source>
        <dbReference type="EMBL" id="RVT96013.1"/>
    </source>
</evidence>
<dbReference type="AlphaFoldDB" id="A0A437MEA8"/>
<dbReference type="InterPro" id="IPR000361">
    <property type="entry name" value="ATAP_core_dom"/>
</dbReference>
<dbReference type="Pfam" id="PF01521">
    <property type="entry name" value="Fe-S_biosyn"/>
    <property type="match status" value="1"/>
</dbReference>
<reference evidence="2 3" key="1">
    <citation type="submission" date="2019-01" db="EMBL/GenBank/DDBJ databases">
        <authorList>
            <person name="Chen W.-M."/>
        </authorList>
    </citation>
    <scope>NUCLEOTIDE SEQUENCE [LARGE SCALE GENOMIC DNA]</scope>
    <source>
        <strain evidence="2 3">CCP-6</strain>
    </source>
</reference>
<dbReference type="Gene3D" id="2.60.300.12">
    <property type="entry name" value="HesB-like domain"/>
    <property type="match status" value="1"/>
</dbReference>
<dbReference type="PANTHER" id="PTHR43011">
    <property type="entry name" value="IRON-SULFUR CLUSTER ASSEMBLY 2 HOMOLOG, MITOCHONDRIAL"/>
    <property type="match status" value="1"/>
</dbReference>
<dbReference type="InterPro" id="IPR017870">
    <property type="entry name" value="FeS_cluster_insertion_CS"/>
</dbReference>
<evidence type="ECO:0000259" key="1">
    <source>
        <dbReference type="Pfam" id="PF01521"/>
    </source>
</evidence>
<dbReference type="GO" id="GO:0051539">
    <property type="term" value="F:4 iron, 4 sulfur cluster binding"/>
    <property type="evidence" value="ECO:0007669"/>
    <property type="project" value="TreeGrafter"/>
</dbReference>
<name>A0A437MEA8_9PROT</name>
<organism evidence="2 3">
    <name type="scientific">Rhodovarius crocodyli</name>
    <dbReference type="NCBI Taxonomy" id="1979269"/>
    <lineage>
        <taxon>Bacteria</taxon>
        <taxon>Pseudomonadati</taxon>
        <taxon>Pseudomonadota</taxon>
        <taxon>Alphaproteobacteria</taxon>
        <taxon>Acetobacterales</taxon>
        <taxon>Roseomonadaceae</taxon>
        <taxon>Rhodovarius</taxon>
    </lineage>
</organism>
<dbReference type="InterPro" id="IPR016092">
    <property type="entry name" value="ATAP"/>
</dbReference>
<dbReference type="PROSITE" id="PS01152">
    <property type="entry name" value="HESB"/>
    <property type="match status" value="1"/>
</dbReference>